<dbReference type="EMBL" id="MCFE01000516">
    <property type="protein sequence ID" value="ORX88581.1"/>
    <property type="molecule type" value="Genomic_DNA"/>
</dbReference>
<name>A0A1Y1XS55_9FUNG</name>
<dbReference type="GO" id="GO:0006144">
    <property type="term" value="P:purine nucleobase metabolic process"/>
    <property type="evidence" value="ECO:0007669"/>
    <property type="project" value="UniProtKB-KW"/>
</dbReference>
<dbReference type="AlphaFoldDB" id="A0A1Y1XS55"/>
<dbReference type="STRING" id="1314790.A0A1Y1XS55"/>
<dbReference type="OrthoDB" id="5398391at2759"/>
<dbReference type="PANTHER" id="PTHR37987:SF1">
    <property type="entry name" value="OXO-4-HYDROXY-4-CARBOXY-5-UREIDOIMIDAZOLINE DECARBOXYLASE DOMAIN-CONTAINING PROTEIN"/>
    <property type="match status" value="1"/>
</dbReference>
<dbReference type="Proteomes" id="UP000193498">
    <property type="component" value="Unassembled WGS sequence"/>
</dbReference>
<evidence type="ECO:0000313" key="3">
    <source>
        <dbReference type="EMBL" id="ORX88581.1"/>
    </source>
</evidence>
<protein>
    <recommendedName>
        <fullName evidence="2">Oxo-4-hydroxy-4-carboxy-5-ureidoimidazoline decarboxylase domain-containing protein</fullName>
    </recommendedName>
</protein>
<proteinExistence type="predicted"/>
<dbReference type="Gene3D" id="1.10.3330.10">
    <property type="entry name" value="Oxo-4-hydroxy-4-carboxy-5-ureidoimidazoline decarboxylase"/>
    <property type="match status" value="1"/>
</dbReference>
<gene>
    <name evidence="3" type="ORF">K493DRAFT_319357</name>
</gene>
<reference evidence="3 4" key="1">
    <citation type="submission" date="2016-07" db="EMBL/GenBank/DDBJ databases">
        <title>Pervasive Adenine N6-methylation of Active Genes in Fungi.</title>
        <authorList>
            <consortium name="DOE Joint Genome Institute"/>
            <person name="Mondo S.J."/>
            <person name="Dannebaum R.O."/>
            <person name="Kuo R.C."/>
            <person name="Labutti K."/>
            <person name="Haridas S."/>
            <person name="Kuo A."/>
            <person name="Salamov A."/>
            <person name="Ahrendt S.R."/>
            <person name="Lipzen A."/>
            <person name="Sullivan W."/>
            <person name="Andreopoulos W.B."/>
            <person name="Clum A."/>
            <person name="Lindquist E."/>
            <person name="Daum C."/>
            <person name="Ramamoorthy G.K."/>
            <person name="Gryganskyi A."/>
            <person name="Culley D."/>
            <person name="Magnuson J.K."/>
            <person name="James T.Y."/>
            <person name="O'Malley M.A."/>
            <person name="Stajich J.E."/>
            <person name="Spatafora J.W."/>
            <person name="Visel A."/>
            <person name="Grigoriev I.V."/>
        </authorList>
    </citation>
    <scope>NUCLEOTIDE SEQUENCE [LARGE SCALE GENOMIC DNA]</scope>
    <source>
        <strain evidence="3 4">CBS 931.73</strain>
    </source>
</reference>
<dbReference type="InterPro" id="IPR018020">
    <property type="entry name" value="OHCU_decarboxylase"/>
</dbReference>
<feature type="non-terminal residue" evidence="3">
    <location>
        <position position="170"/>
    </location>
</feature>
<dbReference type="SUPFAM" id="SSF158694">
    <property type="entry name" value="UraD-Like"/>
    <property type="match status" value="1"/>
</dbReference>
<evidence type="ECO:0000256" key="1">
    <source>
        <dbReference type="ARBA" id="ARBA00022631"/>
    </source>
</evidence>
<dbReference type="InParanoid" id="A0A1Y1XS55"/>
<feature type="domain" description="Oxo-4-hydroxy-4-carboxy-5-ureidoimidazoline decarboxylase" evidence="2">
    <location>
        <begin position="11"/>
        <end position="166"/>
    </location>
</feature>
<keyword evidence="1" id="KW-0659">Purine metabolism</keyword>
<keyword evidence="4" id="KW-1185">Reference proteome</keyword>
<sequence length="170" mass="19266">MSTLASISELNLLSKESFAQTINALFEPAPPLVELLYSARPYASYEKLLDHADDVIKSRLTPEQRIEVVNAHPRIGAPAKNLSSLSLQEQGIGKELTNEEKVLERLRELNQQYENKYGFKFVVFVNGRSRAEIIPVLEERLNNSTKEAELETGLTDMILIARDRLRKLEA</sequence>
<comment type="caution">
    <text evidence="3">The sequence shown here is derived from an EMBL/GenBank/DDBJ whole genome shotgun (WGS) entry which is preliminary data.</text>
</comment>
<dbReference type="InterPro" id="IPR036778">
    <property type="entry name" value="OHCU_decarboxylase_sf"/>
</dbReference>
<evidence type="ECO:0000313" key="4">
    <source>
        <dbReference type="Proteomes" id="UP000193498"/>
    </source>
</evidence>
<organism evidence="3 4">
    <name type="scientific">Basidiobolus meristosporus CBS 931.73</name>
    <dbReference type="NCBI Taxonomy" id="1314790"/>
    <lineage>
        <taxon>Eukaryota</taxon>
        <taxon>Fungi</taxon>
        <taxon>Fungi incertae sedis</taxon>
        <taxon>Zoopagomycota</taxon>
        <taxon>Entomophthoromycotina</taxon>
        <taxon>Basidiobolomycetes</taxon>
        <taxon>Basidiobolales</taxon>
        <taxon>Basidiobolaceae</taxon>
        <taxon>Basidiobolus</taxon>
    </lineage>
</organism>
<evidence type="ECO:0000259" key="2">
    <source>
        <dbReference type="Pfam" id="PF09349"/>
    </source>
</evidence>
<dbReference type="Pfam" id="PF09349">
    <property type="entry name" value="OHCU_decarbox"/>
    <property type="match status" value="1"/>
</dbReference>
<accession>A0A1Y1XS55</accession>
<dbReference type="PANTHER" id="PTHR37987">
    <property type="entry name" value="CHROMOSOME 9, WHOLE GENOME SHOTGUN SEQUENCE"/>
    <property type="match status" value="1"/>
</dbReference>